<proteinExistence type="predicted"/>
<dbReference type="Proteomes" id="UP000015105">
    <property type="component" value="Chromosome 6D"/>
</dbReference>
<dbReference type="Gramene" id="AET6Gv20990500.2">
    <property type="protein sequence ID" value="AET6Gv20990500.2"/>
    <property type="gene ID" value="AET6Gv20990500"/>
</dbReference>
<dbReference type="EnsemblPlants" id="AET6Gv20990500.2">
    <property type="protein sequence ID" value="AET6Gv20990500.2"/>
    <property type="gene ID" value="AET6Gv20990500"/>
</dbReference>
<feature type="region of interest" description="Disordered" evidence="1">
    <location>
        <begin position="81"/>
        <end position="139"/>
    </location>
</feature>
<reference evidence="2" key="3">
    <citation type="journal article" date="2017" name="Nature">
        <title>Genome sequence of the progenitor of the wheat D genome Aegilops tauschii.</title>
        <authorList>
            <person name="Luo M.C."/>
            <person name="Gu Y.Q."/>
            <person name="Puiu D."/>
            <person name="Wang H."/>
            <person name="Twardziok S.O."/>
            <person name="Deal K.R."/>
            <person name="Huo N."/>
            <person name="Zhu T."/>
            <person name="Wang L."/>
            <person name="Wang Y."/>
            <person name="McGuire P.E."/>
            <person name="Liu S."/>
            <person name="Long H."/>
            <person name="Ramasamy R.K."/>
            <person name="Rodriguez J.C."/>
            <person name="Van S.L."/>
            <person name="Yuan L."/>
            <person name="Wang Z."/>
            <person name="Xia Z."/>
            <person name="Xiao L."/>
            <person name="Anderson O.D."/>
            <person name="Ouyang S."/>
            <person name="Liang Y."/>
            <person name="Zimin A.V."/>
            <person name="Pertea G."/>
            <person name="Qi P."/>
            <person name="Bennetzen J.L."/>
            <person name="Dai X."/>
            <person name="Dawson M.W."/>
            <person name="Muller H.G."/>
            <person name="Kugler K."/>
            <person name="Rivarola-Duarte L."/>
            <person name="Spannagl M."/>
            <person name="Mayer K.F.X."/>
            <person name="Lu F.H."/>
            <person name="Bevan M.W."/>
            <person name="Leroy P."/>
            <person name="Li P."/>
            <person name="You F.M."/>
            <person name="Sun Q."/>
            <person name="Liu Z."/>
            <person name="Lyons E."/>
            <person name="Wicker T."/>
            <person name="Salzberg S.L."/>
            <person name="Devos K.M."/>
            <person name="Dvorak J."/>
        </authorList>
    </citation>
    <scope>NUCLEOTIDE SEQUENCE [LARGE SCALE GENOMIC DNA]</scope>
    <source>
        <strain evidence="2">cv. AL8/78</strain>
    </source>
</reference>
<reference evidence="2" key="5">
    <citation type="journal article" date="2021" name="G3 (Bethesda)">
        <title>Aegilops tauschii genome assembly Aet v5.0 features greater sequence contiguity and improved annotation.</title>
        <authorList>
            <person name="Wang L."/>
            <person name="Zhu T."/>
            <person name="Rodriguez J.C."/>
            <person name="Deal K.R."/>
            <person name="Dubcovsky J."/>
            <person name="McGuire P.E."/>
            <person name="Lux T."/>
            <person name="Spannagl M."/>
            <person name="Mayer K.F.X."/>
            <person name="Baldrich P."/>
            <person name="Meyers B.C."/>
            <person name="Huo N."/>
            <person name="Gu Y.Q."/>
            <person name="Zhou H."/>
            <person name="Devos K.M."/>
            <person name="Bennetzen J.L."/>
            <person name="Unver T."/>
            <person name="Budak H."/>
            <person name="Gulick P.J."/>
            <person name="Galiba G."/>
            <person name="Kalapos B."/>
            <person name="Nelson D.R."/>
            <person name="Li P."/>
            <person name="You F.M."/>
            <person name="Luo M.C."/>
            <person name="Dvorak J."/>
        </authorList>
    </citation>
    <scope>NUCLEOTIDE SEQUENCE [LARGE SCALE GENOMIC DNA]</scope>
    <source>
        <strain evidence="2">cv. AL8/78</strain>
    </source>
</reference>
<evidence type="ECO:0000313" key="3">
    <source>
        <dbReference type="Proteomes" id="UP000015105"/>
    </source>
</evidence>
<evidence type="ECO:0000313" key="2">
    <source>
        <dbReference type="EnsemblPlants" id="AET6Gv20990500.2"/>
    </source>
</evidence>
<accession>A0A453Q5U3</accession>
<protein>
    <submittedName>
        <fullName evidence="2">Uncharacterized protein</fullName>
    </submittedName>
</protein>
<sequence>PQHNNKQNQATIDLPSIFPSDRRRLHHLIMARRGGFFGYDPYDYYYPSSYGYEAYPYYADPFFLDAQPLVTERLRPARRRAPAQHDGGFFPGFGAAEPAARTTAHPRPSSGSPKSCPDCFEVEVTGPDSDSPPAIPKKT</sequence>
<dbReference type="AlphaFoldDB" id="A0A453Q5U3"/>
<organism evidence="2 3">
    <name type="scientific">Aegilops tauschii subsp. strangulata</name>
    <name type="common">Goatgrass</name>
    <dbReference type="NCBI Taxonomy" id="200361"/>
    <lineage>
        <taxon>Eukaryota</taxon>
        <taxon>Viridiplantae</taxon>
        <taxon>Streptophyta</taxon>
        <taxon>Embryophyta</taxon>
        <taxon>Tracheophyta</taxon>
        <taxon>Spermatophyta</taxon>
        <taxon>Magnoliopsida</taxon>
        <taxon>Liliopsida</taxon>
        <taxon>Poales</taxon>
        <taxon>Poaceae</taxon>
        <taxon>BOP clade</taxon>
        <taxon>Pooideae</taxon>
        <taxon>Triticodae</taxon>
        <taxon>Triticeae</taxon>
        <taxon>Triticinae</taxon>
        <taxon>Aegilops</taxon>
    </lineage>
</organism>
<reference evidence="3" key="2">
    <citation type="journal article" date="2017" name="Nat. Plants">
        <title>The Aegilops tauschii genome reveals multiple impacts of transposons.</title>
        <authorList>
            <person name="Zhao G."/>
            <person name="Zou C."/>
            <person name="Li K."/>
            <person name="Wang K."/>
            <person name="Li T."/>
            <person name="Gao L."/>
            <person name="Zhang X."/>
            <person name="Wang H."/>
            <person name="Yang Z."/>
            <person name="Liu X."/>
            <person name="Jiang W."/>
            <person name="Mao L."/>
            <person name="Kong X."/>
            <person name="Jiao Y."/>
            <person name="Jia J."/>
        </authorList>
    </citation>
    <scope>NUCLEOTIDE SEQUENCE [LARGE SCALE GENOMIC DNA]</scope>
    <source>
        <strain evidence="3">cv. AL8/78</strain>
    </source>
</reference>
<keyword evidence="3" id="KW-1185">Reference proteome</keyword>
<reference evidence="3" key="1">
    <citation type="journal article" date="2014" name="Science">
        <title>Ancient hybridizations among the ancestral genomes of bread wheat.</title>
        <authorList>
            <consortium name="International Wheat Genome Sequencing Consortium,"/>
            <person name="Marcussen T."/>
            <person name="Sandve S.R."/>
            <person name="Heier L."/>
            <person name="Spannagl M."/>
            <person name="Pfeifer M."/>
            <person name="Jakobsen K.S."/>
            <person name="Wulff B.B."/>
            <person name="Steuernagel B."/>
            <person name="Mayer K.F."/>
            <person name="Olsen O.A."/>
        </authorList>
    </citation>
    <scope>NUCLEOTIDE SEQUENCE [LARGE SCALE GENOMIC DNA]</scope>
    <source>
        <strain evidence="3">cv. AL8/78</strain>
    </source>
</reference>
<evidence type="ECO:0000256" key="1">
    <source>
        <dbReference type="SAM" id="MobiDB-lite"/>
    </source>
</evidence>
<reference evidence="2" key="4">
    <citation type="submission" date="2019-03" db="UniProtKB">
        <authorList>
            <consortium name="EnsemblPlants"/>
        </authorList>
    </citation>
    <scope>IDENTIFICATION</scope>
</reference>
<name>A0A453Q5U3_AEGTS</name>